<evidence type="ECO:0000256" key="7">
    <source>
        <dbReference type="ARBA" id="ARBA00029745"/>
    </source>
</evidence>
<reference evidence="12 13" key="1">
    <citation type="submission" date="2018-09" db="EMBL/GenBank/DDBJ databases">
        <title>Genome sequencing of strain 6GH32-13.</title>
        <authorList>
            <person name="Weon H.-Y."/>
            <person name="Heo J."/>
            <person name="Kwon S.-W."/>
        </authorList>
    </citation>
    <scope>NUCLEOTIDE SEQUENCE [LARGE SCALE GENOMIC DNA]</scope>
    <source>
        <strain evidence="12 13">5GH32-13</strain>
    </source>
</reference>
<evidence type="ECO:0000256" key="6">
    <source>
        <dbReference type="ARBA" id="ARBA00026066"/>
    </source>
</evidence>
<comment type="pathway">
    <text evidence="1">Cofactor biosynthesis; molybdopterin biosynthesis.</text>
</comment>
<keyword evidence="13" id="KW-1185">Reference proteome</keyword>
<dbReference type="Proteomes" id="UP000263900">
    <property type="component" value="Chromosome"/>
</dbReference>
<comment type="subunit">
    <text evidence="6">Heterotetramer of 2 MoaD subunits and 2 MoaE subunits. Also stable as homodimer. The enzyme changes between these two forms during catalysis.</text>
</comment>
<organism evidence="12 13">
    <name type="scientific">Paraflavitalea soli</name>
    <dbReference type="NCBI Taxonomy" id="2315862"/>
    <lineage>
        <taxon>Bacteria</taxon>
        <taxon>Pseudomonadati</taxon>
        <taxon>Bacteroidota</taxon>
        <taxon>Chitinophagia</taxon>
        <taxon>Chitinophagales</taxon>
        <taxon>Chitinophagaceae</taxon>
        <taxon>Paraflavitalea</taxon>
    </lineage>
</organism>
<evidence type="ECO:0000256" key="8">
    <source>
        <dbReference type="ARBA" id="ARBA00030407"/>
    </source>
</evidence>
<protein>
    <recommendedName>
        <fullName evidence="4">Molybdopterin synthase catalytic subunit</fullName>
        <ecNumber evidence="3">2.8.1.12</ecNumber>
    </recommendedName>
    <alternativeName>
        <fullName evidence="9">MPT synthase subunit 2</fullName>
    </alternativeName>
    <alternativeName>
        <fullName evidence="7">Molybdenum cofactor biosynthesis protein E</fullName>
    </alternativeName>
    <alternativeName>
        <fullName evidence="8">Molybdopterin-converting factor large subunit</fullName>
    </alternativeName>
    <alternativeName>
        <fullName evidence="10">Molybdopterin-converting factor subunit 2</fullName>
    </alternativeName>
</protein>
<evidence type="ECO:0000313" key="12">
    <source>
        <dbReference type="EMBL" id="AXY73312.1"/>
    </source>
</evidence>
<dbReference type="SUPFAM" id="SSF54690">
    <property type="entry name" value="Molybdopterin synthase subunit MoaE"/>
    <property type="match status" value="1"/>
</dbReference>
<comment type="catalytic activity">
    <reaction evidence="11">
        <text>2 [molybdopterin-synthase sulfur-carrier protein]-C-terminal-Gly-aminoethanethioate + cyclic pyranopterin phosphate + H2O = molybdopterin + 2 [molybdopterin-synthase sulfur-carrier protein]-C-terminal Gly-Gly + 2 H(+)</text>
        <dbReference type="Rhea" id="RHEA:26333"/>
        <dbReference type="Rhea" id="RHEA-COMP:12202"/>
        <dbReference type="Rhea" id="RHEA-COMP:19907"/>
        <dbReference type="ChEBI" id="CHEBI:15377"/>
        <dbReference type="ChEBI" id="CHEBI:15378"/>
        <dbReference type="ChEBI" id="CHEBI:58698"/>
        <dbReference type="ChEBI" id="CHEBI:59648"/>
        <dbReference type="ChEBI" id="CHEBI:90778"/>
        <dbReference type="ChEBI" id="CHEBI:232372"/>
        <dbReference type="EC" id="2.8.1.12"/>
    </reaction>
</comment>
<dbReference type="GO" id="GO:0006777">
    <property type="term" value="P:Mo-molybdopterin cofactor biosynthetic process"/>
    <property type="evidence" value="ECO:0007669"/>
    <property type="project" value="UniProtKB-KW"/>
</dbReference>
<accession>A0A3B7MG46</accession>
<evidence type="ECO:0000256" key="9">
    <source>
        <dbReference type="ARBA" id="ARBA00030781"/>
    </source>
</evidence>
<evidence type="ECO:0000256" key="4">
    <source>
        <dbReference type="ARBA" id="ARBA00013858"/>
    </source>
</evidence>
<name>A0A3B7MG46_9BACT</name>
<evidence type="ECO:0000256" key="11">
    <source>
        <dbReference type="ARBA" id="ARBA00049878"/>
    </source>
</evidence>
<dbReference type="RefSeq" id="WP_119049150.1">
    <property type="nucleotide sequence ID" value="NZ_CP032157.1"/>
</dbReference>
<dbReference type="InterPro" id="IPR036563">
    <property type="entry name" value="MoaE_sf"/>
</dbReference>
<dbReference type="OrthoDB" id="9803224at2"/>
<dbReference type="Gene3D" id="3.90.1170.40">
    <property type="entry name" value="Molybdopterin biosynthesis MoaE subunit"/>
    <property type="match status" value="1"/>
</dbReference>
<dbReference type="AlphaFoldDB" id="A0A3B7MG46"/>
<evidence type="ECO:0000256" key="1">
    <source>
        <dbReference type="ARBA" id="ARBA00005046"/>
    </source>
</evidence>
<comment type="similarity">
    <text evidence="2">Belongs to the MoaE family.</text>
</comment>
<evidence type="ECO:0000256" key="10">
    <source>
        <dbReference type="ARBA" id="ARBA00032474"/>
    </source>
</evidence>
<dbReference type="EMBL" id="CP032157">
    <property type="protein sequence ID" value="AXY73312.1"/>
    <property type="molecule type" value="Genomic_DNA"/>
</dbReference>
<dbReference type="KEGG" id="pseg:D3H65_04660"/>
<keyword evidence="5" id="KW-0501">Molybdenum cofactor biosynthesis</keyword>
<evidence type="ECO:0000256" key="3">
    <source>
        <dbReference type="ARBA" id="ARBA00011950"/>
    </source>
</evidence>
<evidence type="ECO:0000313" key="13">
    <source>
        <dbReference type="Proteomes" id="UP000263900"/>
    </source>
</evidence>
<dbReference type="EC" id="2.8.1.12" evidence="3"/>
<gene>
    <name evidence="12" type="ORF">D3H65_04660</name>
</gene>
<dbReference type="InterPro" id="IPR003448">
    <property type="entry name" value="Mopterin_biosynth_MoaE"/>
</dbReference>
<dbReference type="Pfam" id="PF02391">
    <property type="entry name" value="MoaE"/>
    <property type="match status" value="1"/>
</dbReference>
<evidence type="ECO:0000256" key="2">
    <source>
        <dbReference type="ARBA" id="ARBA00005426"/>
    </source>
</evidence>
<sequence>MEKKIKNIFVQGAIAPAFVAESIQKHSTKTDIGAHSIFMGQVRSDVVNEQKVVAIEYTTYEEMALKKMHAIREDIFSKYALTCMHIHHSLGRVAAGDICLFVFTSSGHRKAAIAACEEVVERIKQELPVWGREIFDNETHQWKENK</sequence>
<dbReference type="PANTHER" id="PTHR23404">
    <property type="entry name" value="MOLYBDOPTERIN SYNTHASE RELATED"/>
    <property type="match status" value="1"/>
</dbReference>
<dbReference type="GO" id="GO:0030366">
    <property type="term" value="F:molybdopterin synthase activity"/>
    <property type="evidence" value="ECO:0007669"/>
    <property type="project" value="UniProtKB-EC"/>
</dbReference>
<evidence type="ECO:0000256" key="5">
    <source>
        <dbReference type="ARBA" id="ARBA00023150"/>
    </source>
</evidence>
<proteinExistence type="inferred from homology"/>
<dbReference type="CDD" id="cd00756">
    <property type="entry name" value="MoaE"/>
    <property type="match status" value="1"/>
</dbReference>